<dbReference type="AlphaFoldDB" id="A0A4R5A673"/>
<dbReference type="Pfam" id="PF03793">
    <property type="entry name" value="PASTA"/>
    <property type="match status" value="1"/>
</dbReference>
<keyword evidence="4" id="KW-0645">Protease</keyword>
<dbReference type="Proteomes" id="UP000294513">
    <property type="component" value="Unassembled WGS sequence"/>
</dbReference>
<keyword evidence="3" id="KW-0121">Carboxypeptidase</keyword>
<keyword evidence="11" id="KW-0961">Cell wall biogenesis/degradation</keyword>
<proteinExistence type="inferred from homology"/>
<comment type="similarity">
    <text evidence="2">In the N-terminal section; belongs to the glycosyltransferase 51 family.</text>
</comment>
<dbReference type="GO" id="GO:0009002">
    <property type="term" value="F:serine-type D-Ala-D-Ala carboxypeptidase activity"/>
    <property type="evidence" value="ECO:0007669"/>
    <property type="project" value="UniProtKB-EC"/>
</dbReference>
<dbReference type="PANTHER" id="PTHR32282:SF33">
    <property type="entry name" value="PEPTIDOGLYCAN GLYCOSYLTRANSFERASE"/>
    <property type="match status" value="1"/>
</dbReference>
<dbReference type="Gene3D" id="3.40.710.10">
    <property type="entry name" value="DD-peptidase/beta-lactamase superfamily"/>
    <property type="match status" value="1"/>
</dbReference>
<dbReference type="GO" id="GO:0030288">
    <property type="term" value="C:outer membrane-bounded periplasmic space"/>
    <property type="evidence" value="ECO:0007669"/>
    <property type="project" value="TreeGrafter"/>
</dbReference>
<feature type="region of interest" description="Disordered" evidence="14">
    <location>
        <begin position="705"/>
        <end position="764"/>
    </location>
</feature>
<evidence type="ECO:0000256" key="2">
    <source>
        <dbReference type="ARBA" id="ARBA00007739"/>
    </source>
</evidence>
<dbReference type="InterPro" id="IPR001460">
    <property type="entry name" value="PCN-bd_Tpept"/>
</dbReference>
<evidence type="ECO:0000313" key="18">
    <source>
        <dbReference type="Proteomes" id="UP000294513"/>
    </source>
</evidence>
<dbReference type="Pfam" id="PF00912">
    <property type="entry name" value="Transgly"/>
    <property type="match status" value="1"/>
</dbReference>
<comment type="similarity">
    <text evidence="1">In the C-terminal section; belongs to the transpeptidase family.</text>
</comment>
<comment type="catalytic activity">
    <reaction evidence="13">
        <text>[GlcNAc-(1-&gt;4)-Mur2Ac(oyl-L-Ala-gamma-D-Glu-L-Lys-D-Ala-D-Ala)](n)-di-trans,octa-cis-undecaprenyl diphosphate + beta-D-GlcNAc-(1-&gt;4)-Mur2Ac(oyl-L-Ala-gamma-D-Glu-L-Lys-D-Ala-D-Ala)-di-trans,octa-cis-undecaprenyl diphosphate = [GlcNAc-(1-&gt;4)-Mur2Ac(oyl-L-Ala-gamma-D-Glu-L-Lys-D-Ala-D-Ala)](n+1)-di-trans,octa-cis-undecaprenyl diphosphate + di-trans,octa-cis-undecaprenyl diphosphate + H(+)</text>
        <dbReference type="Rhea" id="RHEA:23708"/>
        <dbReference type="Rhea" id="RHEA-COMP:9602"/>
        <dbReference type="Rhea" id="RHEA-COMP:9603"/>
        <dbReference type="ChEBI" id="CHEBI:15378"/>
        <dbReference type="ChEBI" id="CHEBI:58405"/>
        <dbReference type="ChEBI" id="CHEBI:60033"/>
        <dbReference type="ChEBI" id="CHEBI:78435"/>
        <dbReference type="EC" id="2.4.99.28"/>
    </reaction>
</comment>
<feature type="domain" description="PASTA" evidence="16">
    <location>
        <begin position="677"/>
        <end position="742"/>
    </location>
</feature>
<comment type="catalytic activity">
    <reaction evidence="12">
        <text>Preferential cleavage: (Ac)2-L-Lys-D-Ala-|-D-Ala. Also transpeptidation of peptidyl-alanyl moieties that are N-acyl substituents of D-alanine.</text>
        <dbReference type="EC" id="3.4.16.4"/>
    </reaction>
</comment>
<dbReference type="Gene3D" id="1.10.3810.10">
    <property type="entry name" value="Biosynthetic peptidoglycan transglycosylase-like"/>
    <property type="match status" value="1"/>
</dbReference>
<dbReference type="SUPFAM" id="SSF53955">
    <property type="entry name" value="Lysozyme-like"/>
    <property type="match status" value="1"/>
</dbReference>
<dbReference type="InterPro" id="IPR050396">
    <property type="entry name" value="Glycosyltr_51/Transpeptidase"/>
</dbReference>
<evidence type="ECO:0000256" key="11">
    <source>
        <dbReference type="ARBA" id="ARBA00023316"/>
    </source>
</evidence>
<keyword evidence="9" id="KW-0573">Peptidoglycan synthesis</keyword>
<feature type="transmembrane region" description="Helical" evidence="15">
    <location>
        <begin position="12"/>
        <end position="34"/>
    </location>
</feature>
<evidence type="ECO:0000256" key="12">
    <source>
        <dbReference type="ARBA" id="ARBA00034000"/>
    </source>
</evidence>
<sequence>MLDENEDRGSPLSTLFRLLGAGVVAGVLVAFIALPGVGSAGLTARDAANNFEDMEGELKTTPPSEKTVMYDVNGKQVATFFDKYRESVRLDQVAPIMRQAMVDIEDSRFYEHGALDLKGTIRALASNVESEQTQGGSTLTQQYVKNLLVDSAKTQEEYREVTAPTVGRKLRELRYALDIEQRLTKDQILEGYMNVAYFSAGAYGVQAASKRYFSKPAAKLKLGEAALLAGITQNPNAFDPIRNPIDARKRRDVVLYRMAQLGHISKPQADQEAAKPIQLNRTDPVGGCESSKAPYFCEYVKYDMLNILSNGKYWQLKPKQQQDVVNKLNRGGYTIRTTLDMDDQRAVDRALRSTVAPGGTRVGAEAMVEPGTGKIRAIGLSKRFGAGKGKTTINLPADGAHGGGSGVSAGSTFKIFTLAAALDEGVPVSTTINSGNSTTVTGLTDCKGRGTAPWSPSNSDPAEAGGYNLKTGTWHSVNTFYAQLEKRVGLCNSIKMAQKFGMKRSDGRPFLEVPSQVLGVNEIDMVHLAAAYAGFAARGKYCAPLSVTEVVDPEGKKVKLPKQDCHQAVDEAVADKVNSILQGVLTKGTAKRLGGIGRPAAGKTGTCEEHMCAVFAGHTPNLAAATAYWDFRGPSQYRVYGSFGADQPLTMWSQSMRNALAGKPAPGFNTPSRDFGDTTNVPKVKGATVAAAIAKIRDADLKAQVAPGSVDSDQPKGTVVSTSPDAGTEVPPGTTVIIYVSNGKKKDRGGGDHDNPGTGWPWDD</sequence>
<keyword evidence="7" id="KW-0378">Hydrolase</keyword>
<keyword evidence="15" id="KW-1133">Transmembrane helix</keyword>
<evidence type="ECO:0000256" key="7">
    <source>
        <dbReference type="ARBA" id="ARBA00022801"/>
    </source>
</evidence>
<evidence type="ECO:0000256" key="8">
    <source>
        <dbReference type="ARBA" id="ARBA00022960"/>
    </source>
</evidence>
<comment type="caution">
    <text evidence="17">The sequence shown here is derived from an EMBL/GenBank/DDBJ whole genome shotgun (WGS) entry which is preliminary data.</text>
</comment>
<dbReference type="GO" id="GO:0009252">
    <property type="term" value="P:peptidoglycan biosynthetic process"/>
    <property type="evidence" value="ECO:0007669"/>
    <property type="project" value="UniProtKB-KW"/>
</dbReference>
<dbReference type="PANTHER" id="PTHR32282">
    <property type="entry name" value="BINDING PROTEIN TRANSPEPTIDASE, PUTATIVE-RELATED"/>
    <property type="match status" value="1"/>
</dbReference>
<dbReference type="InterPro" id="IPR005543">
    <property type="entry name" value="PASTA_dom"/>
</dbReference>
<dbReference type="GO" id="GO:0008658">
    <property type="term" value="F:penicillin binding"/>
    <property type="evidence" value="ECO:0007669"/>
    <property type="project" value="InterPro"/>
</dbReference>
<keyword evidence="15" id="KW-0472">Membrane</keyword>
<keyword evidence="18" id="KW-1185">Reference proteome</keyword>
<name>A0A4R5A673_9ACTN</name>
<evidence type="ECO:0000313" key="17">
    <source>
        <dbReference type="EMBL" id="TDD67558.1"/>
    </source>
</evidence>
<dbReference type="GO" id="GO:0008955">
    <property type="term" value="F:peptidoglycan glycosyltransferase activity"/>
    <property type="evidence" value="ECO:0007669"/>
    <property type="project" value="UniProtKB-EC"/>
</dbReference>
<protein>
    <submittedName>
        <fullName evidence="17">PASTA domain-containing protein</fullName>
    </submittedName>
</protein>
<dbReference type="PROSITE" id="PS51178">
    <property type="entry name" value="PASTA"/>
    <property type="match status" value="1"/>
</dbReference>
<dbReference type="InterPro" id="IPR036950">
    <property type="entry name" value="PBP_transglycosylase"/>
</dbReference>
<gene>
    <name evidence="17" type="ORF">E1298_39290</name>
</gene>
<evidence type="ECO:0000256" key="15">
    <source>
        <dbReference type="SAM" id="Phobius"/>
    </source>
</evidence>
<dbReference type="CDD" id="cd06577">
    <property type="entry name" value="PASTA_pknB"/>
    <property type="match status" value="1"/>
</dbReference>
<dbReference type="GO" id="GO:0008360">
    <property type="term" value="P:regulation of cell shape"/>
    <property type="evidence" value="ECO:0007669"/>
    <property type="project" value="UniProtKB-KW"/>
</dbReference>
<dbReference type="SMART" id="SM00740">
    <property type="entry name" value="PASTA"/>
    <property type="match status" value="1"/>
</dbReference>
<dbReference type="InterPro" id="IPR023346">
    <property type="entry name" value="Lysozyme-like_dom_sf"/>
</dbReference>
<evidence type="ECO:0000256" key="3">
    <source>
        <dbReference type="ARBA" id="ARBA00022645"/>
    </source>
</evidence>
<keyword evidence="5" id="KW-0328">Glycosyltransferase</keyword>
<dbReference type="EMBL" id="SMKU01000358">
    <property type="protein sequence ID" value="TDD67558.1"/>
    <property type="molecule type" value="Genomic_DNA"/>
</dbReference>
<dbReference type="RefSeq" id="WP_131902462.1">
    <property type="nucleotide sequence ID" value="NZ_SMKU01000358.1"/>
</dbReference>
<keyword evidence="6" id="KW-0808">Transferase</keyword>
<keyword evidence="8" id="KW-0133">Cell shape</keyword>
<keyword evidence="10" id="KW-0511">Multifunctional enzyme</keyword>
<dbReference type="InterPro" id="IPR001264">
    <property type="entry name" value="Glyco_trans_51"/>
</dbReference>
<evidence type="ECO:0000259" key="16">
    <source>
        <dbReference type="PROSITE" id="PS51178"/>
    </source>
</evidence>
<evidence type="ECO:0000256" key="9">
    <source>
        <dbReference type="ARBA" id="ARBA00022984"/>
    </source>
</evidence>
<dbReference type="Pfam" id="PF00905">
    <property type="entry name" value="Transpeptidase"/>
    <property type="match status" value="1"/>
</dbReference>
<dbReference type="FunFam" id="1.10.3810.10:FF:000001">
    <property type="entry name" value="Penicillin-binding protein 1A"/>
    <property type="match status" value="1"/>
</dbReference>
<dbReference type="SUPFAM" id="SSF56601">
    <property type="entry name" value="beta-lactamase/transpeptidase-like"/>
    <property type="match status" value="1"/>
</dbReference>
<keyword evidence="15" id="KW-0812">Transmembrane</keyword>
<dbReference type="OrthoDB" id="7911552at2"/>
<dbReference type="GO" id="GO:0006508">
    <property type="term" value="P:proteolysis"/>
    <property type="evidence" value="ECO:0007669"/>
    <property type="project" value="UniProtKB-KW"/>
</dbReference>
<evidence type="ECO:0000256" key="4">
    <source>
        <dbReference type="ARBA" id="ARBA00022670"/>
    </source>
</evidence>
<dbReference type="InterPro" id="IPR012338">
    <property type="entry name" value="Beta-lactam/transpept-like"/>
</dbReference>
<evidence type="ECO:0000256" key="6">
    <source>
        <dbReference type="ARBA" id="ARBA00022679"/>
    </source>
</evidence>
<evidence type="ECO:0000256" key="1">
    <source>
        <dbReference type="ARBA" id="ARBA00007090"/>
    </source>
</evidence>
<evidence type="ECO:0000256" key="14">
    <source>
        <dbReference type="SAM" id="MobiDB-lite"/>
    </source>
</evidence>
<accession>A0A4R5A673</accession>
<feature type="region of interest" description="Disordered" evidence="14">
    <location>
        <begin position="443"/>
        <end position="464"/>
    </location>
</feature>
<organism evidence="17 18">
    <name type="scientific">Actinomadura rubrisoli</name>
    <dbReference type="NCBI Taxonomy" id="2530368"/>
    <lineage>
        <taxon>Bacteria</taxon>
        <taxon>Bacillati</taxon>
        <taxon>Actinomycetota</taxon>
        <taxon>Actinomycetes</taxon>
        <taxon>Streptosporangiales</taxon>
        <taxon>Thermomonosporaceae</taxon>
        <taxon>Actinomadura</taxon>
    </lineage>
</organism>
<evidence type="ECO:0000256" key="5">
    <source>
        <dbReference type="ARBA" id="ARBA00022676"/>
    </source>
</evidence>
<dbReference type="Gene3D" id="3.30.10.20">
    <property type="match status" value="1"/>
</dbReference>
<dbReference type="GO" id="GO:0071555">
    <property type="term" value="P:cell wall organization"/>
    <property type="evidence" value="ECO:0007669"/>
    <property type="project" value="UniProtKB-KW"/>
</dbReference>
<reference evidence="17 18" key="1">
    <citation type="submission" date="2019-03" db="EMBL/GenBank/DDBJ databases">
        <title>Draft genome sequences of novel Actinobacteria.</title>
        <authorList>
            <person name="Sahin N."/>
            <person name="Ay H."/>
            <person name="Saygin H."/>
        </authorList>
    </citation>
    <scope>NUCLEOTIDE SEQUENCE [LARGE SCALE GENOMIC DNA]</scope>
    <source>
        <strain evidence="17 18">H3C3</strain>
    </source>
</reference>
<evidence type="ECO:0000256" key="13">
    <source>
        <dbReference type="ARBA" id="ARBA00049902"/>
    </source>
</evidence>
<evidence type="ECO:0000256" key="10">
    <source>
        <dbReference type="ARBA" id="ARBA00023268"/>
    </source>
</evidence>